<dbReference type="OrthoDB" id="4149149at2759"/>
<keyword evidence="3" id="KW-1185">Reference proteome</keyword>
<evidence type="ECO:0000313" key="2">
    <source>
        <dbReference type="EMBL" id="CDM32413.1"/>
    </source>
</evidence>
<reference evidence="2" key="1">
    <citation type="journal article" date="2014" name="Nat. Commun.">
        <title>Multiple recent horizontal transfers of a large genomic region in cheese making fungi.</title>
        <authorList>
            <person name="Cheeseman K."/>
            <person name="Ropars J."/>
            <person name="Renault P."/>
            <person name="Dupont J."/>
            <person name="Gouzy J."/>
            <person name="Branca A."/>
            <person name="Abraham A.L."/>
            <person name="Ceppi M."/>
            <person name="Conseiller E."/>
            <person name="Debuchy R."/>
            <person name="Malagnac F."/>
            <person name="Goarin A."/>
            <person name="Silar P."/>
            <person name="Lacoste S."/>
            <person name="Sallet E."/>
            <person name="Bensimon A."/>
            <person name="Giraud T."/>
            <person name="Brygoo Y."/>
        </authorList>
    </citation>
    <scope>NUCLEOTIDE SEQUENCE [LARGE SCALE GENOMIC DNA]</scope>
    <source>
        <strain evidence="2">FM164</strain>
    </source>
</reference>
<evidence type="ECO:0000313" key="3">
    <source>
        <dbReference type="Proteomes" id="UP000030686"/>
    </source>
</evidence>
<gene>
    <name evidence="2" type="ORF">PROQFM164_S02g002564</name>
</gene>
<feature type="chain" id="PRO_5004879617" evidence="1">
    <location>
        <begin position="38"/>
        <end position="241"/>
    </location>
</feature>
<dbReference type="Proteomes" id="UP000030686">
    <property type="component" value="Unassembled WGS sequence"/>
</dbReference>
<organism evidence="2 3">
    <name type="scientific">Penicillium roqueforti (strain FM164)</name>
    <dbReference type="NCBI Taxonomy" id="1365484"/>
    <lineage>
        <taxon>Eukaryota</taxon>
        <taxon>Fungi</taxon>
        <taxon>Dikarya</taxon>
        <taxon>Ascomycota</taxon>
        <taxon>Pezizomycotina</taxon>
        <taxon>Eurotiomycetes</taxon>
        <taxon>Eurotiomycetidae</taxon>
        <taxon>Eurotiales</taxon>
        <taxon>Aspergillaceae</taxon>
        <taxon>Penicillium</taxon>
    </lineage>
</organism>
<keyword evidence="1" id="KW-0732">Signal</keyword>
<accession>W6Q6T0</accession>
<dbReference type="OMA" id="AHFMVHA"/>
<evidence type="ECO:0000256" key="1">
    <source>
        <dbReference type="SAM" id="SignalP"/>
    </source>
</evidence>
<dbReference type="EMBL" id="HG792016">
    <property type="protein sequence ID" value="CDM32413.1"/>
    <property type="molecule type" value="Genomic_DNA"/>
</dbReference>
<proteinExistence type="predicted"/>
<name>W6Q6T0_PENRF</name>
<dbReference type="AlphaFoldDB" id="W6Q6T0"/>
<sequence>MADRGPGTAATVDLLILDYMVCLCISGLLEGISQARASEDIEYFALFVEQLHRRLALHHLESPLPWDLDFKLRIFYMSNLFLHWYPPKDYDMGPFVPLSDIAVHFLDLCLDAVAHVSRGRWFDLGAHFMVHAMLEEHARFPDQLDALCNWRTNDSELDIWWEVSRNWFLGHMPPPFGTAGPMSQAEINEGFPLQALQHRYVEFFEDLMDVLDVPLLLQLEQGQLEGLTREETRQVREYCGI</sequence>
<feature type="signal peptide" evidence="1">
    <location>
        <begin position="1"/>
        <end position="37"/>
    </location>
</feature>
<protein>
    <submittedName>
        <fullName evidence="2">Genomic scaffold, ProqFM164S02</fullName>
    </submittedName>
</protein>